<name>A0ABS2GMM3_9FIRM</name>
<dbReference type="RefSeq" id="WP_204720518.1">
    <property type="nucleotide sequence ID" value="NZ_JACSNR010000005.1"/>
</dbReference>
<evidence type="ECO:0000313" key="2">
    <source>
        <dbReference type="Proteomes" id="UP000724149"/>
    </source>
</evidence>
<gene>
    <name evidence="1" type="ORF">H9X81_05890</name>
</gene>
<dbReference type="Proteomes" id="UP000724149">
    <property type="component" value="Unassembled WGS sequence"/>
</dbReference>
<comment type="caution">
    <text evidence="1">The sequence shown here is derived from an EMBL/GenBank/DDBJ whole genome shotgun (WGS) entry which is preliminary data.</text>
</comment>
<sequence>MTRFRAGKFTYIKHKIHLPIFLRPGAFRKILHKTAVFVSKTHKGRPLRGRFYCILEKCSVY</sequence>
<keyword evidence="2" id="KW-1185">Reference proteome</keyword>
<proteinExistence type="predicted"/>
<evidence type="ECO:0000313" key="1">
    <source>
        <dbReference type="EMBL" id="MBM6923221.1"/>
    </source>
</evidence>
<reference evidence="1 2" key="1">
    <citation type="journal article" date="2021" name="Sci. Rep.">
        <title>The distribution of antibiotic resistance genes in chicken gut microbiota commensals.</title>
        <authorList>
            <person name="Juricova H."/>
            <person name="Matiasovicova J."/>
            <person name="Kubasova T."/>
            <person name="Cejkova D."/>
            <person name="Rychlik I."/>
        </authorList>
    </citation>
    <scope>NUCLEOTIDE SEQUENCE [LARGE SCALE GENOMIC DNA]</scope>
    <source>
        <strain evidence="1 2">An564</strain>
    </source>
</reference>
<protein>
    <submittedName>
        <fullName evidence="1">Uncharacterized protein</fullName>
    </submittedName>
</protein>
<accession>A0ABS2GMM3</accession>
<dbReference type="EMBL" id="JACSNR010000005">
    <property type="protein sequence ID" value="MBM6923221.1"/>
    <property type="molecule type" value="Genomic_DNA"/>
</dbReference>
<organism evidence="1 2">
    <name type="scientific">Hydrogenoanaerobacterium saccharovorans</name>
    <dbReference type="NCBI Taxonomy" id="474960"/>
    <lineage>
        <taxon>Bacteria</taxon>
        <taxon>Bacillati</taxon>
        <taxon>Bacillota</taxon>
        <taxon>Clostridia</taxon>
        <taxon>Eubacteriales</taxon>
        <taxon>Oscillospiraceae</taxon>
        <taxon>Hydrogenoanaerobacterium</taxon>
    </lineage>
</organism>